<keyword evidence="3" id="KW-1185">Reference proteome</keyword>
<organism evidence="2 3">
    <name type="scientific">Desulfosarcina widdelii</name>
    <dbReference type="NCBI Taxonomy" id="947919"/>
    <lineage>
        <taxon>Bacteria</taxon>
        <taxon>Pseudomonadati</taxon>
        <taxon>Thermodesulfobacteriota</taxon>
        <taxon>Desulfobacteria</taxon>
        <taxon>Desulfobacterales</taxon>
        <taxon>Desulfosarcinaceae</taxon>
        <taxon>Desulfosarcina</taxon>
    </lineage>
</organism>
<protein>
    <submittedName>
        <fullName evidence="2">Alpha/beta hydrolase</fullName>
    </submittedName>
</protein>
<dbReference type="GO" id="GO:0016787">
    <property type="term" value="F:hydrolase activity"/>
    <property type="evidence" value="ECO:0007669"/>
    <property type="project" value="UniProtKB-KW"/>
</dbReference>
<keyword evidence="2" id="KW-0378">Hydrolase</keyword>
<dbReference type="OrthoDB" id="9800435at2"/>
<gene>
    <name evidence="2" type="ORF">DSCW_44380</name>
</gene>
<dbReference type="KEGG" id="dwd:DSCW_44380"/>
<sequence>MAEKITFASACGNLEGLLDVGTPQKGAVITHPHPLYGGDMFNPVVEAIETAYRKAGFSTLRFNLRGTGNSAGTHDNGIGEREDVAAAVAYLKSEGVESIHLSGYSFGAWVNAMAVQNGLAVDGMTMVAPPVAFIDFADGIRLPGLTKVVAGSQDEFAPPYLIRPLLVNWNRGAEMEIIEGADHFYFAYLDDVTRLLLVS</sequence>
<dbReference type="InterPro" id="IPR000073">
    <property type="entry name" value="AB_hydrolase_1"/>
</dbReference>
<dbReference type="PANTHER" id="PTHR42103">
    <property type="entry name" value="ALPHA/BETA-HYDROLASES SUPERFAMILY PROTEIN"/>
    <property type="match status" value="1"/>
</dbReference>
<name>A0A5K7ZBC4_9BACT</name>
<feature type="domain" description="AB hydrolase-1" evidence="1">
    <location>
        <begin position="48"/>
        <end position="141"/>
    </location>
</feature>
<dbReference type="EMBL" id="AP021875">
    <property type="protein sequence ID" value="BBO77021.1"/>
    <property type="molecule type" value="Genomic_DNA"/>
</dbReference>
<accession>A0A5K7ZBC4</accession>
<evidence type="ECO:0000259" key="1">
    <source>
        <dbReference type="Pfam" id="PF12697"/>
    </source>
</evidence>
<reference evidence="2 3" key="1">
    <citation type="submission" date="2019-11" db="EMBL/GenBank/DDBJ databases">
        <title>Comparative genomics of hydrocarbon-degrading Desulfosarcina strains.</title>
        <authorList>
            <person name="Watanabe M."/>
            <person name="Kojima H."/>
            <person name="Fukui M."/>
        </authorList>
    </citation>
    <scope>NUCLEOTIDE SEQUENCE [LARGE SCALE GENOMIC DNA]</scope>
    <source>
        <strain evidence="2 3">PP31</strain>
    </source>
</reference>
<dbReference type="AlphaFoldDB" id="A0A5K7ZBC4"/>
<dbReference type="PANTHER" id="PTHR42103:SF2">
    <property type="entry name" value="AB HYDROLASE-1 DOMAIN-CONTAINING PROTEIN"/>
    <property type="match status" value="1"/>
</dbReference>
<evidence type="ECO:0000313" key="3">
    <source>
        <dbReference type="Proteomes" id="UP000427769"/>
    </source>
</evidence>
<dbReference type="Proteomes" id="UP000427769">
    <property type="component" value="Chromosome"/>
</dbReference>
<evidence type="ECO:0000313" key="2">
    <source>
        <dbReference type="EMBL" id="BBO77021.1"/>
    </source>
</evidence>
<dbReference type="RefSeq" id="WP_155305811.1">
    <property type="nucleotide sequence ID" value="NZ_AP021875.1"/>
</dbReference>
<dbReference type="Pfam" id="PF12697">
    <property type="entry name" value="Abhydrolase_6"/>
    <property type="match status" value="1"/>
</dbReference>
<dbReference type="SUPFAM" id="SSF53474">
    <property type="entry name" value="alpha/beta-Hydrolases"/>
    <property type="match status" value="1"/>
</dbReference>
<dbReference type="Gene3D" id="3.40.50.1820">
    <property type="entry name" value="alpha/beta hydrolase"/>
    <property type="match status" value="1"/>
</dbReference>
<dbReference type="InterPro" id="IPR029058">
    <property type="entry name" value="AB_hydrolase_fold"/>
</dbReference>
<proteinExistence type="predicted"/>